<dbReference type="STRING" id="1576369.SAMN05421753_105198"/>
<dbReference type="Proteomes" id="UP000199518">
    <property type="component" value="Unassembled WGS sequence"/>
</dbReference>
<evidence type="ECO:0000259" key="2">
    <source>
        <dbReference type="Pfam" id="PF00561"/>
    </source>
</evidence>
<dbReference type="InterPro" id="IPR000073">
    <property type="entry name" value="AB_hydrolase_1"/>
</dbReference>
<feature type="domain" description="AB hydrolase-1" evidence="2">
    <location>
        <begin position="83"/>
        <end position="200"/>
    </location>
</feature>
<dbReference type="EMBL" id="FOQD01000005">
    <property type="protein sequence ID" value="SFI09391.1"/>
    <property type="molecule type" value="Genomic_DNA"/>
</dbReference>
<feature type="signal peptide" evidence="1">
    <location>
        <begin position="1"/>
        <end position="17"/>
    </location>
</feature>
<dbReference type="InterPro" id="IPR029058">
    <property type="entry name" value="AB_hydrolase_fold"/>
</dbReference>
<gene>
    <name evidence="3" type="ORF">SAMN05421753_105198</name>
</gene>
<feature type="chain" id="PRO_5011453059" description="AB hydrolase-1 domain-containing protein" evidence="1">
    <location>
        <begin position="18"/>
        <end position="285"/>
    </location>
</feature>
<dbReference type="Gene3D" id="3.40.50.1820">
    <property type="entry name" value="alpha/beta hydrolase"/>
    <property type="match status" value="1"/>
</dbReference>
<proteinExistence type="predicted"/>
<organism evidence="3 4">
    <name type="scientific">Planctomicrobium piriforme</name>
    <dbReference type="NCBI Taxonomy" id="1576369"/>
    <lineage>
        <taxon>Bacteria</taxon>
        <taxon>Pseudomonadati</taxon>
        <taxon>Planctomycetota</taxon>
        <taxon>Planctomycetia</taxon>
        <taxon>Planctomycetales</taxon>
        <taxon>Planctomycetaceae</taxon>
        <taxon>Planctomicrobium</taxon>
    </lineage>
</organism>
<dbReference type="SUPFAM" id="SSF53474">
    <property type="entry name" value="alpha/beta-Hydrolases"/>
    <property type="match status" value="1"/>
</dbReference>
<dbReference type="PROSITE" id="PS51257">
    <property type="entry name" value="PROKAR_LIPOPROTEIN"/>
    <property type="match status" value="1"/>
</dbReference>
<name>A0A1I3FEN9_9PLAN</name>
<keyword evidence="4" id="KW-1185">Reference proteome</keyword>
<dbReference type="PANTHER" id="PTHR12277">
    <property type="entry name" value="ALPHA/BETA HYDROLASE DOMAIN-CONTAINING PROTEIN"/>
    <property type="match status" value="1"/>
</dbReference>
<dbReference type="Pfam" id="PF00561">
    <property type="entry name" value="Abhydrolase_1"/>
    <property type="match status" value="1"/>
</dbReference>
<sequence length="285" mass="31458">MRRAVSVITFCIAPALAVTGCRMLGPFSPLRPVEQVLIYPDSPVPALGDREDGGGRQVWIETPDAKRLEARYFAHPQPQAVALYCHGNFGTVDKWSIVARKLSIQHRLSVLVFDYRGYGRSTGHPNEPGVLKDAAAARDWVAEENGIRPCDVVLIGRSLGGAVAVDLAARDGARGLILESTFSTLPEVAKCHAAWLLPEWNMTQRFNSLEKIRYYHGPLFQSHGDADKLIPVSLGQELYAAAPGEKHFIVIKGATHYDDHIRYCAPEREAFLRRLPPVGRALSVE</sequence>
<protein>
    <recommendedName>
        <fullName evidence="2">AB hydrolase-1 domain-containing protein</fullName>
    </recommendedName>
</protein>
<keyword evidence="1" id="KW-0732">Signal</keyword>
<dbReference type="RefSeq" id="WP_092049153.1">
    <property type="nucleotide sequence ID" value="NZ_FOQD01000005.1"/>
</dbReference>
<evidence type="ECO:0000313" key="3">
    <source>
        <dbReference type="EMBL" id="SFI09391.1"/>
    </source>
</evidence>
<dbReference type="AlphaFoldDB" id="A0A1I3FEN9"/>
<reference evidence="4" key="1">
    <citation type="submission" date="2016-10" db="EMBL/GenBank/DDBJ databases">
        <authorList>
            <person name="Varghese N."/>
            <person name="Submissions S."/>
        </authorList>
    </citation>
    <scope>NUCLEOTIDE SEQUENCE [LARGE SCALE GENOMIC DNA]</scope>
    <source>
        <strain evidence="4">DSM 26348</strain>
    </source>
</reference>
<dbReference type="PANTHER" id="PTHR12277:SF81">
    <property type="entry name" value="PROTEIN ABHD13"/>
    <property type="match status" value="1"/>
</dbReference>
<accession>A0A1I3FEN9</accession>
<evidence type="ECO:0000256" key="1">
    <source>
        <dbReference type="SAM" id="SignalP"/>
    </source>
</evidence>
<evidence type="ECO:0000313" key="4">
    <source>
        <dbReference type="Proteomes" id="UP000199518"/>
    </source>
</evidence>
<dbReference type="OrthoDB" id="9777090at2"/>